<sequence length="300" mass="31853">MKKRLTEKISGSLMQEDAPMAKFTSFRAGGCADLLVQPQNIKELQDVLQVLQEEGCPHMVLGNGSNVLVKDGGYRGVIVKLGSGFDHVTVEGNVIRCGSGALLSAVAKAAADAGLTGMECLSGIPGSIGGAVFMNAGAYGGEIKDVLRKVSVISQDGAHLSELDTGSLDLGYRHSILQQTGDIVLEAEFMLQPGNETEIKEKMAELKARRNEKQPVNYPSAGSFFKRPEGYFAGKLVQDADLKGVSVGGAEVSQLHSGFLINKGGATATDIIQLMRIVQAAVMERFGVMLEPEVRIIGEE</sequence>
<dbReference type="GO" id="GO:0071555">
    <property type="term" value="P:cell wall organization"/>
    <property type="evidence" value="ECO:0007669"/>
    <property type="project" value="UniProtKB-KW"/>
</dbReference>
<evidence type="ECO:0000256" key="10">
    <source>
        <dbReference type="ARBA" id="ARBA00022960"/>
    </source>
</evidence>
<keyword evidence="14 16" id="KW-0961">Cell wall biogenesis/degradation</keyword>
<evidence type="ECO:0000256" key="13">
    <source>
        <dbReference type="ARBA" id="ARBA00023306"/>
    </source>
</evidence>
<comment type="pathway">
    <text evidence="4 16">Cell wall biogenesis; peptidoglycan biosynthesis.</text>
</comment>
<dbReference type="Gene3D" id="3.90.78.10">
    <property type="entry name" value="UDP-N-acetylenolpyruvoylglucosamine reductase, C-terminal domain"/>
    <property type="match status" value="1"/>
</dbReference>
<evidence type="ECO:0000256" key="11">
    <source>
        <dbReference type="ARBA" id="ARBA00022984"/>
    </source>
</evidence>
<evidence type="ECO:0000256" key="6">
    <source>
        <dbReference type="ARBA" id="ARBA00022618"/>
    </source>
</evidence>
<protein>
    <recommendedName>
        <fullName evidence="16">UDP-N-acetylenolpyruvoylglucosamine reductase</fullName>
        <ecNumber evidence="16">1.3.1.98</ecNumber>
    </recommendedName>
    <alternativeName>
        <fullName evidence="16">UDP-N-acetylmuramate dehydrogenase</fullName>
    </alternativeName>
</protein>
<dbReference type="GO" id="GO:0008762">
    <property type="term" value="F:UDP-N-acetylmuramate dehydrogenase activity"/>
    <property type="evidence" value="ECO:0007669"/>
    <property type="project" value="UniProtKB-UniRule"/>
</dbReference>
<comment type="similarity">
    <text evidence="16">Belongs to the MurB family.</text>
</comment>
<comment type="caution">
    <text evidence="18">The sequence shown here is derived from an EMBL/GenBank/DDBJ whole genome shotgun (WGS) entry which is preliminary data.</text>
</comment>
<proteinExistence type="inferred from homology"/>
<dbReference type="InterPro" id="IPR036318">
    <property type="entry name" value="FAD-bd_PCMH-like_sf"/>
</dbReference>
<dbReference type="AlphaFoldDB" id="A0A923NFC1"/>
<evidence type="ECO:0000256" key="9">
    <source>
        <dbReference type="ARBA" id="ARBA00022857"/>
    </source>
</evidence>
<comment type="function">
    <text evidence="2 16">Cell wall formation.</text>
</comment>
<evidence type="ECO:0000259" key="17">
    <source>
        <dbReference type="PROSITE" id="PS51387"/>
    </source>
</evidence>
<dbReference type="EC" id="1.3.1.98" evidence="16"/>
<dbReference type="InterPro" id="IPR003170">
    <property type="entry name" value="MurB"/>
</dbReference>
<gene>
    <name evidence="16 18" type="primary">murB</name>
    <name evidence="18" type="ORF">H8876_09760</name>
</gene>
<dbReference type="InterPro" id="IPR016166">
    <property type="entry name" value="FAD-bd_PCMH"/>
</dbReference>
<dbReference type="InterPro" id="IPR011601">
    <property type="entry name" value="MurB_C"/>
</dbReference>
<dbReference type="NCBIfam" id="TIGR00179">
    <property type="entry name" value="murB"/>
    <property type="match status" value="1"/>
</dbReference>
<dbReference type="GO" id="GO:0008360">
    <property type="term" value="P:regulation of cell shape"/>
    <property type="evidence" value="ECO:0007669"/>
    <property type="project" value="UniProtKB-KW"/>
</dbReference>
<feature type="domain" description="FAD-binding PCMH-type" evidence="17">
    <location>
        <begin position="28"/>
        <end position="194"/>
    </location>
</feature>
<dbReference type="EMBL" id="JACRWC010000114">
    <property type="protein sequence ID" value="MBC6000284.1"/>
    <property type="molecule type" value="Genomic_DNA"/>
</dbReference>
<dbReference type="PROSITE" id="PS51387">
    <property type="entry name" value="FAD_PCMH"/>
    <property type="match status" value="1"/>
</dbReference>
<dbReference type="Gene3D" id="3.30.465.10">
    <property type="match status" value="1"/>
</dbReference>
<dbReference type="Proteomes" id="UP000644115">
    <property type="component" value="Unassembled WGS sequence"/>
</dbReference>
<dbReference type="InterPro" id="IPR006094">
    <property type="entry name" value="Oxid_FAD_bind_N"/>
</dbReference>
<evidence type="ECO:0000313" key="18">
    <source>
        <dbReference type="EMBL" id="MBC6000284.1"/>
    </source>
</evidence>
<dbReference type="NCBIfam" id="NF010480">
    <property type="entry name" value="PRK13905.1"/>
    <property type="match status" value="1"/>
</dbReference>
<evidence type="ECO:0000313" key="19">
    <source>
        <dbReference type="Proteomes" id="UP000644115"/>
    </source>
</evidence>
<keyword evidence="7 16" id="KW-0285">Flavoprotein</keyword>
<name>A0A923NFC1_9FIRM</name>
<dbReference type="GO" id="GO:0051301">
    <property type="term" value="P:cell division"/>
    <property type="evidence" value="ECO:0007669"/>
    <property type="project" value="UniProtKB-KW"/>
</dbReference>
<evidence type="ECO:0000256" key="16">
    <source>
        <dbReference type="HAMAP-Rule" id="MF_00037"/>
    </source>
</evidence>
<feature type="active site" description="Proton donor" evidence="16">
    <location>
        <position position="223"/>
    </location>
</feature>
<keyword evidence="10 16" id="KW-0133">Cell shape</keyword>
<dbReference type="SUPFAM" id="SSF56194">
    <property type="entry name" value="Uridine diphospho-N-Acetylenolpyruvylglucosamine reductase, MurB, C-terminal domain"/>
    <property type="match status" value="1"/>
</dbReference>
<keyword evidence="19" id="KW-1185">Reference proteome</keyword>
<reference evidence="18" key="1">
    <citation type="submission" date="2020-08" db="EMBL/GenBank/DDBJ databases">
        <authorList>
            <person name="Liu C."/>
            <person name="Sun Q."/>
        </authorList>
    </citation>
    <scope>NUCLEOTIDE SEQUENCE</scope>
    <source>
        <strain evidence="18">BX16</strain>
    </source>
</reference>
<dbReference type="Pfam" id="PF01565">
    <property type="entry name" value="FAD_binding_4"/>
    <property type="match status" value="1"/>
</dbReference>
<dbReference type="Gene3D" id="3.30.43.10">
    <property type="entry name" value="Uridine Diphospho-n-acetylenolpyruvylglucosamine Reductase, domain 2"/>
    <property type="match status" value="1"/>
</dbReference>
<dbReference type="InterPro" id="IPR016167">
    <property type="entry name" value="FAD-bd_PCMH_sub1"/>
</dbReference>
<evidence type="ECO:0000256" key="7">
    <source>
        <dbReference type="ARBA" id="ARBA00022630"/>
    </source>
</evidence>
<accession>A0A923NFC1</accession>
<dbReference type="GO" id="GO:0005829">
    <property type="term" value="C:cytosol"/>
    <property type="evidence" value="ECO:0007669"/>
    <property type="project" value="TreeGrafter"/>
</dbReference>
<evidence type="ECO:0000256" key="2">
    <source>
        <dbReference type="ARBA" id="ARBA00003921"/>
    </source>
</evidence>
<dbReference type="InterPro" id="IPR036635">
    <property type="entry name" value="MurB_C_sf"/>
</dbReference>
<evidence type="ECO:0000256" key="14">
    <source>
        <dbReference type="ARBA" id="ARBA00023316"/>
    </source>
</evidence>
<comment type="catalytic activity">
    <reaction evidence="15 16">
        <text>UDP-N-acetyl-alpha-D-muramate + NADP(+) = UDP-N-acetyl-3-O-(1-carboxyvinyl)-alpha-D-glucosamine + NADPH + H(+)</text>
        <dbReference type="Rhea" id="RHEA:12248"/>
        <dbReference type="ChEBI" id="CHEBI:15378"/>
        <dbReference type="ChEBI" id="CHEBI:57783"/>
        <dbReference type="ChEBI" id="CHEBI:58349"/>
        <dbReference type="ChEBI" id="CHEBI:68483"/>
        <dbReference type="ChEBI" id="CHEBI:70757"/>
        <dbReference type="EC" id="1.3.1.98"/>
    </reaction>
</comment>
<evidence type="ECO:0000256" key="1">
    <source>
        <dbReference type="ARBA" id="ARBA00001974"/>
    </source>
</evidence>
<dbReference type="HAMAP" id="MF_00037">
    <property type="entry name" value="MurB"/>
    <property type="match status" value="1"/>
</dbReference>
<dbReference type="GO" id="GO:0071949">
    <property type="term" value="F:FAD binding"/>
    <property type="evidence" value="ECO:0007669"/>
    <property type="project" value="InterPro"/>
</dbReference>
<evidence type="ECO:0000256" key="3">
    <source>
        <dbReference type="ARBA" id="ARBA00004496"/>
    </source>
</evidence>
<keyword evidence="6 16" id="KW-0132">Cell division</keyword>
<dbReference type="InterPro" id="IPR016169">
    <property type="entry name" value="FAD-bd_PCMH_sub2"/>
</dbReference>
<keyword evidence="9 16" id="KW-0521">NADP</keyword>
<feature type="active site" evidence="16">
    <location>
        <position position="293"/>
    </location>
</feature>
<evidence type="ECO:0000256" key="5">
    <source>
        <dbReference type="ARBA" id="ARBA00022490"/>
    </source>
</evidence>
<comment type="cofactor">
    <cofactor evidence="1 16">
        <name>FAD</name>
        <dbReference type="ChEBI" id="CHEBI:57692"/>
    </cofactor>
</comment>
<dbReference type="SUPFAM" id="SSF56176">
    <property type="entry name" value="FAD-binding/transporter-associated domain-like"/>
    <property type="match status" value="1"/>
</dbReference>
<keyword evidence="13 16" id="KW-0131">Cell cycle</keyword>
<feature type="active site" evidence="16">
    <location>
        <position position="173"/>
    </location>
</feature>
<keyword evidence="5 16" id="KW-0963">Cytoplasm</keyword>
<evidence type="ECO:0000256" key="8">
    <source>
        <dbReference type="ARBA" id="ARBA00022827"/>
    </source>
</evidence>
<evidence type="ECO:0000256" key="15">
    <source>
        <dbReference type="ARBA" id="ARBA00048914"/>
    </source>
</evidence>
<evidence type="ECO:0000256" key="4">
    <source>
        <dbReference type="ARBA" id="ARBA00004752"/>
    </source>
</evidence>
<dbReference type="GO" id="GO:0009252">
    <property type="term" value="P:peptidoglycan biosynthetic process"/>
    <property type="evidence" value="ECO:0007669"/>
    <property type="project" value="UniProtKB-UniRule"/>
</dbReference>
<dbReference type="PANTHER" id="PTHR21071:SF4">
    <property type="entry name" value="UDP-N-ACETYLENOLPYRUVOYLGLUCOSAMINE REDUCTASE"/>
    <property type="match status" value="1"/>
</dbReference>
<dbReference type="Pfam" id="PF02873">
    <property type="entry name" value="MurB_C"/>
    <property type="match status" value="1"/>
</dbReference>
<dbReference type="PANTHER" id="PTHR21071">
    <property type="entry name" value="UDP-N-ACETYLENOLPYRUVOYLGLUCOSAMINE REDUCTASE"/>
    <property type="match status" value="1"/>
</dbReference>
<keyword evidence="11 16" id="KW-0573">Peptidoglycan synthesis</keyword>
<evidence type="ECO:0000256" key="12">
    <source>
        <dbReference type="ARBA" id="ARBA00023002"/>
    </source>
</evidence>
<comment type="subcellular location">
    <subcellularLocation>
        <location evidence="3 16">Cytoplasm</location>
    </subcellularLocation>
</comment>
<keyword evidence="12 16" id="KW-0560">Oxidoreductase</keyword>
<keyword evidence="8 16" id="KW-0274">FAD</keyword>
<organism evidence="18 19">
    <name type="scientific">Lentihominibacter faecis</name>
    <dbReference type="NCBI Taxonomy" id="2764712"/>
    <lineage>
        <taxon>Bacteria</taxon>
        <taxon>Bacillati</taxon>
        <taxon>Bacillota</taxon>
        <taxon>Clostridia</taxon>
        <taxon>Peptostreptococcales</taxon>
        <taxon>Anaerovoracaceae</taxon>
        <taxon>Lentihominibacter</taxon>
    </lineage>
</organism>